<dbReference type="InterPro" id="IPR040442">
    <property type="entry name" value="Pyrv_kinase-like_dom_sf"/>
</dbReference>
<dbReference type="InterPro" id="IPR050251">
    <property type="entry name" value="HpcH-HpaI_aldolase"/>
</dbReference>
<name>A0A4U3M2Y4_9ACTN</name>
<sequence length="262" mass="27053">MTAREFANRIRSRETLVGYWVTLDAPPATERIARLGYDYVVLDGQHGLISTTGLLHGLMAIDAGSAIGSGTAVGLVRVEANDPTPIGRALDTGAAGVIVPLIDTADDVARAVRAAKYPPIGVRSFGPLRASLRIDQVPAEANATTVVLAMIETPLGLKNVAEICATPGLDGVYVGPSDLGLSLGARFPGDPEIEGPFEEALELIARTAADAGIAAGIHTFDGESARARLAQGYTFATVSSDLSHLEAAAAAHLDTARGTYPG</sequence>
<dbReference type="AlphaFoldDB" id="A0A4U3M2Y4"/>
<dbReference type="GO" id="GO:0005737">
    <property type="term" value="C:cytoplasm"/>
    <property type="evidence" value="ECO:0007669"/>
    <property type="project" value="TreeGrafter"/>
</dbReference>
<evidence type="ECO:0000313" key="6">
    <source>
        <dbReference type="Proteomes" id="UP000305836"/>
    </source>
</evidence>
<evidence type="ECO:0000256" key="2">
    <source>
        <dbReference type="ARBA" id="ARBA00022723"/>
    </source>
</evidence>
<keyword evidence="3" id="KW-0456">Lyase</keyword>
<dbReference type="RefSeq" id="WP_137252880.1">
    <property type="nucleotide sequence ID" value="NZ_JBHSPQ010000004.1"/>
</dbReference>
<gene>
    <name evidence="5" type="ORF">FDA38_05060</name>
</gene>
<dbReference type="InterPro" id="IPR015813">
    <property type="entry name" value="Pyrv/PenolPyrv_kinase-like_dom"/>
</dbReference>
<protein>
    <submittedName>
        <fullName evidence="5">Aldolase</fullName>
    </submittedName>
</protein>
<dbReference type="EMBL" id="SZPZ01000001">
    <property type="protein sequence ID" value="TKK82184.1"/>
    <property type="molecule type" value="Genomic_DNA"/>
</dbReference>
<dbReference type="GO" id="GO:0016832">
    <property type="term" value="F:aldehyde-lyase activity"/>
    <property type="evidence" value="ECO:0007669"/>
    <property type="project" value="TreeGrafter"/>
</dbReference>
<dbReference type="PANTHER" id="PTHR30502">
    <property type="entry name" value="2-KETO-3-DEOXY-L-RHAMNONATE ALDOLASE"/>
    <property type="match status" value="1"/>
</dbReference>
<dbReference type="Gene3D" id="3.20.20.60">
    <property type="entry name" value="Phosphoenolpyruvate-binding domains"/>
    <property type="match status" value="1"/>
</dbReference>
<evidence type="ECO:0000256" key="3">
    <source>
        <dbReference type="ARBA" id="ARBA00023239"/>
    </source>
</evidence>
<comment type="similarity">
    <text evidence="1">Belongs to the HpcH/HpaI aldolase family.</text>
</comment>
<dbReference type="GO" id="GO:0046872">
    <property type="term" value="F:metal ion binding"/>
    <property type="evidence" value="ECO:0007669"/>
    <property type="project" value="UniProtKB-KW"/>
</dbReference>
<dbReference type="Pfam" id="PF03328">
    <property type="entry name" value="HpcH_HpaI"/>
    <property type="match status" value="1"/>
</dbReference>
<dbReference type="InterPro" id="IPR005000">
    <property type="entry name" value="Aldolase/citrate-lyase_domain"/>
</dbReference>
<evidence type="ECO:0000259" key="4">
    <source>
        <dbReference type="Pfam" id="PF03328"/>
    </source>
</evidence>
<comment type="caution">
    <text evidence="5">The sequence shown here is derived from an EMBL/GenBank/DDBJ whole genome shotgun (WGS) entry which is preliminary data.</text>
</comment>
<reference evidence="5 6" key="1">
    <citation type="submission" date="2019-04" db="EMBL/GenBank/DDBJ databases">
        <title>Kribbella sp. NEAU-THZ 27 nov., a novel actinomycete isolated from soil.</title>
        <authorList>
            <person name="Duan L."/>
        </authorList>
    </citation>
    <scope>NUCLEOTIDE SEQUENCE [LARGE SCALE GENOMIC DNA]</scope>
    <source>
        <strain evidence="6">NEAU-THZ27</strain>
    </source>
</reference>
<feature type="domain" description="HpcH/HpaI aldolase/citrate lyase" evidence="4">
    <location>
        <begin position="18"/>
        <end position="245"/>
    </location>
</feature>
<dbReference type="PANTHER" id="PTHR30502:SF0">
    <property type="entry name" value="PHOSPHOENOLPYRUVATE CARBOXYLASE FAMILY PROTEIN"/>
    <property type="match status" value="1"/>
</dbReference>
<accession>A0A4U3M2Y4</accession>
<dbReference type="SUPFAM" id="SSF51621">
    <property type="entry name" value="Phosphoenolpyruvate/pyruvate domain"/>
    <property type="match status" value="1"/>
</dbReference>
<proteinExistence type="inferred from homology"/>
<evidence type="ECO:0000256" key="1">
    <source>
        <dbReference type="ARBA" id="ARBA00005568"/>
    </source>
</evidence>
<keyword evidence="6" id="KW-1185">Reference proteome</keyword>
<organism evidence="5 6">
    <name type="scientific">Kribbella jiaozuonensis</name>
    <dbReference type="NCBI Taxonomy" id="2575441"/>
    <lineage>
        <taxon>Bacteria</taxon>
        <taxon>Bacillati</taxon>
        <taxon>Actinomycetota</taxon>
        <taxon>Actinomycetes</taxon>
        <taxon>Propionibacteriales</taxon>
        <taxon>Kribbellaceae</taxon>
        <taxon>Kribbella</taxon>
    </lineage>
</organism>
<keyword evidence="2" id="KW-0479">Metal-binding</keyword>
<evidence type="ECO:0000313" key="5">
    <source>
        <dbReference type="EMBL" id="TKK82184.1"/>
    </source>
</evidence>
<dbReference type="OrthoDB" id="86160at2"/>
<dbReference type="Proteomes" id="UP000305836">
    <property type="component" value="Unassembled WGS sequence"/>
</dbReference>